<accession>A0A8S5TIF9</accession>
<proteinExistence type="predicted"/>
<evidence type="ECO:0000313" key="1">
    <source>
        <dbReference type="EMBL" id="DAF63070.1"/>
    </source>
</evidence>
<dbReference type="Pfam" id="PF22758">
    <property type="entry name" value="Phage_cement"/>
    <property type="match status" value="1"/>
</dbReference>
<name>A0A8S5TIF9_9CAUD</name>
<protein>
    <submittedName>
        <fullName evidence="1">Uncharacterized protein</fullName>
    </submittedName>
</protein>
<dbReference type="EMBL" id="BK032832">
    <property type="protein sequence ID" value="DAF63070.1"/>
    <property type="molecule type" value="Genomic_DNA"/>
</dbReference>
<dbReference type="InterPro" id="IPR054438">
    <property type="entry name" value="Struct_cement_gp24/gp6"/>
</dbReference>
<organism evidence="1">
    <name type="scientific">Myoviridae sp. ct9dX1</name>
    <dbReference type="NCBI Taxonomy" id="2827665"/>
    <lineage>
        <taxon>Viruses</taxon>
        <taxon>Duplodnaviria</taxon>
        <taxon>Heunggongvirae</taxon>
        <taxon>Uroviricota</taxon>
        <taxon>Caudoviricetes</taxon>
    </lineage>
</organism>
<sequence>MQLKYGEMDVALVGQIADLSNKTIDSFAAEEALDPGVPVIRGSNPEKQIKKAGTGTLKDVIGITVHQHKEPDDPYYPVGYSVGVMTRGRIWVPVTKAVTAGKVANYKIADNGFTDEAVASGIEAVGVSCVFLTSSAAAGIAEIEIGHANVTVTAGA</sequence>
<reference evidence="1" key="1">
    <citation type="journal article" date="2021" name="Proc. Natl. Acad. Sci. U.S.A.">
        <title>A Catalog of Tens of Thousands of Viruses from Human Metagenomes Reveals Hidden Associations with Chronic Diseases.</title>
        <authorList>
            <person name="Tisza M.J."/>
            <person name="Buck C.B."/>
        </authorList>
    </citation>
    <scope>NUCLEOTIDE SEQUENCE</scope>
    <source>
        <strain evidence="1">Ct9dX1</strain>
    </source>
</reference>